<name>A0A0P6Z0R3_9CHLR</name>
<sequence length="399" mass="43833">MRRNALIFMFALLVGCTNHQTQPTATVPPTAIILPTATVLPTATIPQPIATSVSSPNTESITNMIVNITNADRTALELHEIDDTGQASLKLSLACPKNSCAKTKLHAIPNQPAFALVAGDSAFGGELYQIDYTNWQATTIADRVDQKSLAITPDGSKIAFLRLRTDTTAPVALGSIWVYDFAAQSTSQISEWRAFYADLIWLDNQQLLFSEANVGTPPTDWHTWLLDLNNLEQPRELSAGRIQAIVGEQQLFIEHEQNRTADLNPLIQIERYDLESGSSTPISDWYDRYSQTLKINAAPNQQKAALVAGGEPEMLGMTTPPQLGVELQILQADGTTSQPLFVNCTECYPRWSSKSQIILFFDSNSDQLVLVDAATGTISYKTLSTAFYPHLSTMLIIDK</sequence>
<accession>A0A0P6Z0R3</accession>
<dbReference type="Proteomes" id="UP000050277">
    <property type="component" value="Unassembled WGS sequence"/>
</dbReference>
<reference evidence="2 3" key="1">
    <citation type="submission" date="2015-07" db="EMBL/GenBank/DDBJ databases">
        <title>Whole genome sequence of Herpetosiphon geysericola DSM 7119.</title>
        <authorList>
            <person name="Hemp J."/>
            <person name="Ward L.M."/>
            <person name="Pace L.A."/>
            <person name="Fischer W.W."/>
        </authorList>
    </citation>
    <scope>NUCLEOTIDE SEQUENCE [LARGE SCALE GENOMIC DNA]</scope>
    <source>
        <strain evidence="2 3">DSM 7119</strain>
    </source>
</reference>
<dbReference type="InterPro" id="IPR011042">
    <property type="entry name" value="6-blade_b-propeller_TolB-like"/>
</dbReference>
<evidence type="ECO:0000313" key="2">
    <source>
        <dbReference type="EMBL" id="KPL90927.1"/>
    </source>
</evidence>
<evidence type="ECO:0000313" key="3">
    <source>
        <dbReference type="Proteomes" id="UP000050277"/>
    </source>
</evidence>
<feature type="signal peptide" evidence="1">
    <location>
        <begin position="1"/>
        <end position="21"/>
    </location>
</feature>
<dbReference type="SUPFAM" id="SSF82171">
    <property type="entry name" value="DPP6 N-terminal domain-like"/>
    <property type="match status" value="1"/>
</dbReference>
<dbReference type="PROSITE" id="PS51257">
    <property type="entry name" value="PROKAR_LIPOPROTEIN"/>
    <property type="match status" value="1"/>
</dbReference>
<gene>
    <name evidence="2" type="ORF">SE18_03890</name>
</gene>
<protein>
    <submittedName>
        <fullName evidence="2">Uncharacterized protein</fullName>
    </submittedName>
</protein>
<dbReference type="OrthoDB" id="9812068at2"/>
<keyword evidence="1" id="KW-0732">Signal</keyword>
<dbReference type="Gene3D" id="2.120.10.30">
    <property type="entry name" value="TolB, C-terminal domain"/>
    <property type="match status" value="1"/>
</dbReference>
<evidence type="ECO:0000256" key="1">
    <source>
        <dbReference type="SAM" id="SignalP"/>
    </source>
</evidence>
<dbReference type="AlphaFoldDB" id="A0A0P6Z0R3"/>
<dbReference type="EMBL" id="LGKP01000008">
    <property type="protein sequence ID" value="KPL90927.1"/>
    <property type="molecule type" value="Genomic_DNA"/>
</dbReference>
<proteinExistence type="predicted"/>
<keyword evidence="3" id="KW-1185">Reference proteome</keyword>
<organism evidence="2 3">
    <name type="scientific">Herpetosiphon geysericola</name>
    <dbReference type="NCBI Taxonomy" id="70996"/>
    <lineage>
        <taxon>Bacteria</taxon>
        <taxon>Bacillati</taxon>
        <taxon>Chloroflexota</taxon>
        <taxon>Chloroflexia</taxon>
        <taxon>Herpetosiphonales</taxon>
        <taxon>Herpetosiphonaceae</taxon>
        <taxon>Herpetosiphon</taxon>
    </lineage>
</organism>
<feature type="chain" id="PRO_5006134073" evidence="1">
    <location>
        <begin position="22"/>
        <end position="399"/>
    </location>
</feature>
<dbReference type="RefSeq" id="WP_054533107.1">
    <property type="nucleotide sequence ID" value="NZ_LGKP01000008.1"/>
</dbReference>
<comment type="caution">
    <text evidence="2">The sequence shown here is derived from an EMBL/GenBank/DDBJ whole genome shotgun (WGS) entry which is preliminary data.</text>
</comment>